<dbReference type="Proteomes" id="UP001062846">
    <property type="component" value="Chromosome 11"/>
</dbReference>
<sequence>MDEVSLIEPEVETSPPPPLRSPTDSSASETSQEDIERLHNRNSMLDVVGELELNLETATTVVNGSVKSHKMSLGFNREGMSKLKPPTVLQEFVNHGGVIFKVYVIGDYVKCVKRNSLPRERRRRGFGS</sequence>
<evidence type="ECO:0000313" key="1">
    <source>
        <dbReference type="EMBL" id="KAI8532607.1"/>
    </source>
</evidence>
<proteinExistence type="predicted"/>
<evidence type="ECO:0000313" key="2">
    <source>
        <dbReference type="Proteomes" id="UP001062846"/>
    </source>
</evidence>
<comment type="caution">
    <text evidence="1">The sequence shown here is derived from an EMBL/GenBank/DDBJ whole genome shotgun (WGS) entry which is preliminary data.</text>
</comment>
<gene>
    <name evidence="1" type="ORF">RHMOL_Rhmol11G0226700</name>
</gene>
<protein>
    <submittedName>
        <fullName evidence="1">Uncharacterized protein</fullName>
    </submittedName>
</protein>
<organism evidence="1 2">
    <name type="scientific">Rhododendron molle</name>
    <name type="common">Chinese azalea</name>
    <name type="synonym">Azalea mollis</name>
    <dbReference type="NCBI Taxonomy" id="49168"/>
    <lineage>
        <taxon>Eukaryota</taxon>
        <taxon>Viridiplantae</taxon>
        <taxon>Streptophyta</taxon>
        <taxon>Embryophyta</taxon>
        <taxon>Tracheophyta</taxon>
        <taxon>Spermatophyta</taxon>
        <taxon>Magnoliopsida</taxon>
        <taxon>eudicotyledons</taxon>
        <taxon>Gunneridae</taxon>
        <taxon>Pentapetalae</taxon>
        <taxon>asterids</taxon>
        <taxon>Ericales</taxon>
        <taxon>Ericaceae</taxon>
        <taxon>Ericoideae</taxon>
        <taxon>Rhodoreae</taxon>
        <taxon>Rhododendron</taxon>
    </lineage>
</organism>
<dbReference type="EMBL" id="CM046398">
    <property type="protein sequence ID" value="KAI8532607.1"/>
    <property type="molecule type" value="Genomic_DNA"/>
</dbReference>
<keyword evidence="2" id="KW-1185">Reference proteome</keyword>
<accession>A0ACC0LW76</accession>
<name>A0ACC0LW76_RHOML</name>
<reference evidence="1" key="1">
    <citation type="submission" date="2022-02" db="EMBL/GenBank/DDBJ databases">
        <title>Plant Genome Project.</title>
        <authorList>
            <person name="Zhang R.-G."/>
        </authorList>
    </citation>
    <scope>NUCLEOTIDE SEQUENCE</scope>
    <source>
        <strain evidence="1">AT1</strain>
    </source>
</reference>